<reference evidence="1 2" key="2">
    <citation type="journal article" date="2012" name="Stand. Genomic Sci.">
        <title>Complete genome sequence of the moderately thermophilic mineral-sulfide-oxidizing firmicute Sulfobacillus acidophilus type strain (NAL(T)).</title>
        <authorList>
            <person name="Anderson I."/>
            <person name="Chertkov O."/>
            <person name="Chen A."/>
            <person name="Saunders E."/>
            <person name="Lapidus A."/>
            <person name="Nolan M."/>
            <person name="Lucas S."/>
            <person name="Hammon N."/>
            <person name="Deshpande S."/>
            <person name="Cheng J.F."/>
            <person name="Han C."/>
            <person name="Tapia R."/>
            <person name="Goodwin L.A."/>
            <person name="Pitluck S."/>
            <person name="Liolios K."/>
            <person name="Pagani I."/>
            <person name="Ivanova N."/>
            <person name="Mikhailova N."/>
            <person name="Pati A."/>
            <person name="Palaniappan K."/>
            <person name="Land M."/>
            <person name="Pan C."/>
            <person name="Rohde M."/>
            <person name="Pukall R."/>
            <person name="Goker M."/>
            <person name="Detter J.C."/>
            <person name="Woyke T."/>
            <person name="Bristow J."/>
            <person name="Eisen J.A."/>
            <person name="Markowitz V."/>
            <person name="Hugenholtz P."/>
            <person name="Kyrpides N.C."/>
            <person name="Klenk H.P."/>
            <person name="Mavromatis K."/>
        </authorList>
    </citation>
    <scope>NUCLEOTIDE SEQUENCE [LARGE SCALE GENOMIC DNA]</scope>
    <source>
        <strain evidence="2">ATCC 700253 / DSM 10332 / NAL</strain>
    </source>
</reference>
<evidence type="ECO:0000313" key="1">
    <source>
        <dbReference type="EMBL" id="AEW04625.1"/>
    </source>
</evidence>
<sequence length="57" mass="6296">MNVCAQCGSQIVIRLGSLGPRTVWRCRACGWQWATLEELTADEDLGINANSEDLRST</sequence>
<dbReference type="AlphaFoldDB" id="G8TUH8"/>
<dbReference type="KEGG" id="sap:Sulac_1125"/>
<protein>
    <submittedName>
        <fullName evidence="1">Uncharacterized protein</fullName>
    </submittedName>
</protein>
<accession>G8TUH8</accession>
<reference evidence="2" key="1">
    <citation type="submission" date="2011-12" db="EMBL/GenBank/DDBJ databases">
        <title>The complete genome of chromosome of Sulfobacillus acidophilus DSM 10332.</title>
        <authorList>
            <person name="Lucas S."/>
            <person name="Han J."/>
            <person name="Lapidus A."/>
            <person name="Bruce D."/>
            <person name="Goodwin L."/>
            <person name="Pitluck S."/>
            <person name="Peters L."/>
            <person name="Kyrpides N."/>
            <person name="Mavromatis K."/>
            <person name="Ivanova N."/>
            <person name="Mikhailova N."/>
            <person name="Chertkov O."/>
            <person name="Saunders E."/>
            <person name="Detter J.C."/>
            <person name="Tapia R."/>
            <person name="Han C."/>
            <person name="Land M."/>
            <person name="Hauser L."/>
            <person name="Markowitz V."/>
            <person name="Cheng J.-F."/>
            <person name="Hugenholtz P."/>
            <person name="Woyke T."/>
            <person name="Wu D."/>
            <person name="Pukall R."/>
            <person name="Gehrich-Schroeter G."/>
            <person name="Schneider S."/>
            <person name="Klenk H.-P."/>
            <person name="Eisen J.A."/>
        </authorList>
    </citation>
    <scope>NUCLEOTIDE SEQUENCE [LARGE SCALE GENOMIC DNA]</scope>
    <source>
        <strain evidence="2">ATCC 700253 / DSM 10332 / NAL</strain>
    </source>
</reference>
<dbReference type="STRING" id="679936.Sulac_1125"/>
<organism evidence="1 2">
    <name type="scientific">Sulfobacillus acidophilus (strain ATCC 700253 / DSM 10332 / NAL)</name>
    <dbReference type="NCBI Taxonomy" id="679936"/>
    <lineage>
        <taxon>Bacteria</taxon>
        <taxon>Bacillati</taxon>
        <taxon>Bacillota</taxon>
        <taxon>Clostridia</taxon>
        <taxon>Eubacteriales</taxon>
        <taxon>Clostridiales Family XVII. Incertae Sedis</taxon>
        <taxon>Sulfobacillus</taxon>
    </lineage>
</organism>
<name>G8TUH8_SULAD</name>
<keyword evidence="2" id="KW-1185">Reference proteome</keyword>
<dbReference type="EMBL" id="CP003179">
    <property type="protein sequence ID" value="AEW04625.1"/>
    <property type="molecule type" value="Genomic_DNA"/>
</dbReference>
<evidence type="ECO:0000313" key="2">
    <source>
        <dbReference type="Proteomes" id="UP000005439"/>
    </source>
</evidence>
<proteinExistence type="predicted"/>
<dbReference type="Proteomes" id="UP000005439">
    <property type="component" value="Chromosome"/>
</dbReference>
<dbReference type="HOGENOM" id="CLU_2994954_0_0_9"/>
<gene>
    <name evidence="1" type="ordered locus">Sulac_1125</name>
</gene>